<organism evidence="2 3">
    <name type="scientific">Micromonospora avicenniae</name>
    <dbReference type="NCBI Taxonomy" id="1198245"/>
    <lineage>
        <taxon>Bacteria</taxon>
        <taxon>Bacillati</taxon>
        <taxon>Actinomycetota</taxon>
        <taxon>Actinomycetes</taxon>
        <taxon>Micromonosporales</taxon>
        <taxon>Micromonosporaceae</taxon>
        <taxon>Micromonospora</taxon>
    </lineage>
</organism>
<proteinExistence type="predicted"/>
<accession>A0A1N7EQU1</accession>
<reference evidence="2 3" key="1">
    <citation type="submission" date="2017-01" db="EMBL/GenBank/DDBJ databases">
        <authorList>
            <person name="Mah S.A."/>
            <person name="Swanson W.J."/>
            <person name="Moy G.W."/>
            <person name="Vacquier V.D."/>
        </authorList>
    </citation>
    <scope>NUCLEOTIDE SEQUENCE [LARGE SCALE GENOMIC DNA]</scope>
    <source>
        <strain evidence="2 3">DSM 45758</strain>
    </source>
</reference>
<feature type="region of interest" description="Disordered" evidence="1">
    <location>
        <begin position="1"/>
        <end position="46"/>
    </location>
</feature>
<keyword evidence="3" id="KW-1185">Reference proteome</keyword>
<dbReference type="AlphaFoldDB" id="A0A1N7EQU1"/>
<evidence type="ECO:0000256" key="1">
    <source>
        <dbReference type="SAM" id="MobiDB-lite"/>
    </source>
</evidence>
<evidence type="ECO:0000313" key="3">
    <source>
        <dbReference type="Proteomes" id="UP000186004"/>
    </source>
</evidence>
<name>A0A1N7EQU1_9ACTN</name>
<dbReference type="Proteomes" id="UP000186004">
    <property type="component" value="Unassembled WGS sequence"/>
</dbReference>
<gene>
    <name evidence="2" type="ORF">SAMN05444858_12631</name>
</gene>
<dbReference type="STRING" id="1198245.SAMN05444858_12631"/>
<sequence length="74" mass="8225">MPVQLENPWPAGGTRGIVTTGGRTFHRDTTCPGYRQGVRQAEKKGRRVNEVERVTAATAQDRGKSACRICWPRT</sequence>
<protein>
    <submittedName>
        <fullName evidence="2">Uncharacterized protein</fullName>
    </submittedName>
</protein>
<evidence type="ECO:0000313" key="2">
    <source>
        <dbReference type="EMBL" id="SIR90426.1"/>
    </source>
</evidence>
<dbReference type="EMBL" id="FTNF01000026">
    <property type="protein sequence ID" value="SIR90426.1"/>
    <property type="molecule type" value="Genomic_DNA"/>
</dbReference>